<name>A0A7S8C438_9HYPH</name>
<dbReference type="Pfam" id="PF09339">
    <property type="entry name" value="HTH_IclR"/>
    <property type="match status" value="1"/>
</dbReference>
<dbReference type="InterPro" id="IPR036390">
    <property type="entry name" value="WH_DNA-bd_sf"/>
</dbReference>
<dbReference type="PROSITE" id="PS51077">
    <property type="entry name" value="HTH_ICLR"/>
    <property type="match status" value="1"/>
</dbReference>
<accession>A0A7S8C438</accession>
<protein>
    <submittedName>
        <fullName evidence="6">IclR family transcriptional regulator</fullName>
    </submittedName>
</protein>
<dbReference type="PANTHER" id="PTHR30136:SF24">
    <property type="entry name" value="HTH-TYPE TRANSCRIPTIONAL REPRESSOR ALLR"/>
    <property type="match status" value="1"/>
</dbReference>
<dbReference type="PANTHER" id="PTHR30136">
    <property type="entry name" value="HELIX-TURN-HELIX TRANSCRIPTIONAL REGULATOR, ICLR FAMILY"/>
    <property type="match status" value="1"/>
</dbReference>
<keyword evidence="1" id="KW-0805">Transcription regulation</keyword>
<feature type="domain" description="IclR-ED" evidence="5">
    <location>
        <begin position="75"/>
        <end position="257"/>
    </location>
</feature>
<reference evidence="6 7" key="1">
    <citation type="submission" date="2020-06" db="EMBL/GenBank/DDBJ databases">
        <title>Genome sequence of 2 isolates from Red Sea Mangroves.</title>
        <authorList>
            <person name="Sefrji F."/>
            <person name="Michoud G."/>
            <person name="Merlino G."/>
            <person name="Daffonchio D."/>
        </authorList>
    </citation>
    <scope>NUCLEOTIDE SEQUENCE [LARGE SCALE GENOMIC DNA]</scope>
    <source>
        <strain evidence="6 7">R1DC25</strain>
    </source>
</reference>
<keyword evidence="3" id="KW-0804">Transcription</keyword>
<dbReference type="Gene3D" id="1.10.10.10">
    <property type="entry name" value="Winged helix-like DNA-binding domain superfamily/Winged helix DNA-binding domain"/>
    <property type="match status" value="1"/>
</dbReference>
<dbReference type="InterPro" id="IPR005471">
    <property type="entry name" value="Tscrpt_reg_IclR_N"/>
</dbReference>
<sequence length="268" mass="29985">MTAAPNANQYVVGPVYRALKVLSFVGEQGHDISLTEVATALDIPKTTAFRYLQTLAASDFLDYDLDHDRYRVGMRFRNLARTDRSMQRLRESALPFMKGLSARFNETINLAILSDHRIVYIDIVESRRTLRMEARIGSRHPLHSTALGKAFLAFMAPQAREAELAGALQERTYRTITEADRLRLELETVRRDGHALDIGENEEDAVCIGVPILCDRDEPLAALSLSAPERRFTGDLRQEAIEALKEAARGISHALLVPVADYHGPLSD</sequence>
<dbReference type="InterPro" id="IPR029016">
    <property type="entry name" value="GAF-like_dom_sf"/>
</dbReference>
<dbReference type="InterPro" id="IPR050707">
    <property type="entry name" value="HTH_MetabolicPath_Reg"/>
</dbReference>
<evidence type="ECO:0000259" key="4">
    <source>
        <dbReference type="PROSITE" id="PS51077"/>
    </source>
</evidence>
<dbReference type="AlphaFoldDB" id="A0A7S8C438"/>
<evidence type="ECO:0000313" key="6">
    <source>
        <dbReference type="EMBL" id="QPC42934.1"/>
    </source>
</evidence>
<dbReference type="GO" id="GO:0003677">
    <property type="term" value="F:DNA binding"/>
    <property type="evidence" value="ECO:0007669"/>
    <property type="project" value="UniProtKB-KW"/>
</dbReference>
<dbReference type="SUPFAM" id="SSF46785">
    <property type="entry name" value="Winged helix' DNA-binding domain"/>
    <property type="match status" value="1"/>
</dbReference>
<evidence type="ECO:0000313" key="7">
    <source>
        <dbReference type="Proteomes" id="UP000593594"/>
    </source>
</evidence>
<dbReference type="InterPro" id="IPR014757">
    <property type="entry name" value="Tscrpt_reg_IclR_C"/>
</dbReference>
<dbReference type="RefSeq" id="WP_213164173.1">
    <property type="nucleotide sequence ID" value="NZ_CP058214.1"/>
</dbReference>
<keyword evidence="7" id="KW-1185">Reference proteome</keyword>
<gene>
    <name evidence="6" type="ORF">HW532_09670</name>
</gene>
<dbReference type="PROSITE" id="PS51078">
    <property type="entry name" value="ICLR_ED"/>
    <property type="match status" value="1"/>
</dbReference>
<dbReference type="Proteomes" id="UP000593594">
    <property type="component" value="Chromosome"/>
</dbReference>
<dbReference type="KEGG" id="kmn:HW532_09670"/>
<keyword evidence="2" id="KW-0238">DNA-binding</keyword>
<dbReference type="EMBL" id="CP058214">
    <property type="protein sequence ID" value="QPC42934.1"/>
    <property type="molecule type" value="Genomic_DNA"/>
</dbReference>
<organism evidence="6 7">
    <name type="scientific">Kaustia mangrovi</name>
    <dbReference type="NCBI Taxonomy" id="2593653"/>
    <lineage>
        <taxon>Bacteria</taxon>
        <taxon>Pseudomonadati</taxon>
        <taxon>Pseudomonadota</taxon>
        <taxon>Alphaproteobacteria</taxon>
        <taxon>Hyphomicrobiales</taxon>
        <taxon>Parvibaculaceae</taxon>
        <taxon>Kaustia</taxon>
    </lineage>
</organism>
<dbReference type="Pfam" id="PF01614">
    <property type="entry name" value="IclR_C"/>
    <property type="match status" value="1"/>
</dbReference>
<dbReference type="InterPro" id="IPR036388">
    <property type="entry name" value="WH-like_DNA-bd_sf"/>
</dbReference>
<evidence type="ECO:0000256" key="3">
    <source>
        <dbReference type="ARBA" id="ARBA00023163"/>
    </source>
</evidence>
<dbReference type="SUPFAM" id="SSF55781">
    <property type="entry name" value="GAF domain-like"/>
    <property type="match status" value="1"/>
</dbReference>
<feature type="domain" description="HTH iclR-type" evidence="4">
    <location>
        <begin position="12"/>
        <end position="74"/>
    </location>
</feature>
<evidence type="ECO:0000256" key="1">
    <source>
        <dbReference type="ARBA" id="ARBA00023015"/>
    </source>
</evidence>
<evidence type="ECO:0000259" key="5">
    <source>
        <dbReference type="PROSITE" id="PS51078"/>
    </source>
</evidence>
<dbReference type="Gene3D" id="3.30.450.40">
    <property type="match status" value="1"/>
</dbReference>
<dbReference type="GO" id="GO:0045892">
    <property type="term" value="P:negative regulation of DNA-templated transcription"/>
    <property type="evidence" value="ECO:0007669"/>
    <property type="project" value="TreeGrafter"/>
</dbReference>
<proteinExistence type="predicted"/>
<evidence type="ECO:0000256" key="2">
    <source>
        <dbReference type="ARBA" id="ARBA00023125"/>
    </source>
</evidence>
<dbReference type="GO" id="GO:0003700">
    <property type="term" value="F:DNA-binding transcription factor activity"/>
    <property type="evidence" value="ECO:0007669"/>
    <property type="project" value="TreeGrafter"/>
</dbReference>
<dbReference type="SMART" id="SM00346">
    <property type="entry name" value="HTH_ICLR"/>
    <property type="match status" value="1"/>
</dbReference>